<dbReference type="AlphaFoldDB" id="A0A0N1J6F5"/>
<dbReference type="Pfam" id="PF04442">
    <property type="entry name" value="CtaG_Cox11"/>
    <property type="match status" value="1"/>
</dbReference>
<gene>
    <name evidence="10" type="primary">ctaG</name>
    <name evidence="13" type="ORF">SU32_09665</name>
</gene>
<dbReference type="OrthoDB" id="9804841at2"/>
<dbReference type="InterPro" id="IPR007533">
    <property type="entry name" value="Cyt_c_oxidase_assmbl_CtaG"/>
</dbReference>
<dbReference type="STRING" id="1514904.SU32_09665"/>
<dbReference type="Gene3D" id="2.60.370.10">
    <property type="entry name" value="Ctag/Cox11"/>
    <property type="match status" value="1"/>
</dbReference>
<comment type="subcellular location">
    <subcellularLocation>
        <location evidence="2 10">Cell inner membrane</location>
        <topology evidence="2 10">Single-pass type II membrane protein</topology>
        <orientation evidence="2 10">Periplasmic side</orientation>
    </subcellularLocation>
</comment>
<evidence type="ECO:0000256" key="1">
    <source>
        <dbReference type="ARBA" id="ARBA00004007"/>
    </source>
</evidence>
<keyword evidence="6 10" id="KW-0735">Signal-anchor</keyword>
<dbReference type="PANTHER" id="PTHR21320">
    <property type="entry name" value="CYTOCHROME C OXIDASE ASSEMBLY PROTEIN COX11-RELATED"/>
    <property type="match status" value="1"/>
</dbReference>
<feature type="topological domain" description="Cytoplasmic" evidence="10">
    <location>
        <begin position="1"/>
        <end position="16"/>
    </location>
</feature>
<organism evidence="13 14">
    <name type="scientific">Ahrensia marina</name>
    <dbReference type="NCBI Taxonomy" id="1514904"/>
    <lineage>
        <taxon>Bacteria</taxon>
        <taxon>Pseudomonadati</taxon>
        <taxon>Pseudomonadota</taxon>
        <taxon>Alphaproteobacteria</taxon>
        <taxon>Hyphomicrobiales</taxon>
        <taxon>Ahrensiaceae</taxon>
        <taxon>Ahrensia</taxon>
    </lineage>
</organism>
<evidence type="ECO:0000256" key="6">
    <source>
        <dbReference type="ARBA" id="ARBA00022968"/>
    </source>
</evidence>
<dbReference type="FunFam" id="2.60.370.10:FF:000001">
    <property type="entry name" value="COX11 cytochrome c oxidase assembly homolog"/>
    <property type="match status" value="1"/>
</dbReference>
<dbReference type="NCBIfam" id="NF003465">
    <property type="entry name" value="PRK05089.1"/>
    <property type="match status" value="1"/>
</dbReference>
<keyword evidence="14" id="KW-1185">Reference proteome</keyword>
<evidence type="ECO:0000256" key="3">
    <source>
        <dbReference type="ARBA" id="ARBA00009620"/>
    </source>
</evidence>
<keyword evidence="10" id="KW-0997">Cell inner membrane</keyword>
<protein>
    <recommendedName>
        <fullName evidence="4 10">Cytochrome c oxidase assembly protein CtaG</fullName>
    </recommendedName>
</protein>
<dbReference type="Proteomes" id="UP000038011">
    <property type="component" value="Unassembled WGS sequence"/>
</dbReference>
<dbReference type="PIRSF" id="PIRSF005413">
    <property type="entry name" value="COX11"/>
    <property type="match status" value="1"/>
</dbReference>
<evidence type="ECO:0000313" key="14">
    <source>
        <dbReference type="Proteomes" id="UP000038011"/>
    </source>
</evidence>
<reference evidence="13 14" key="1">
    <citation type="submission" date="2015-01" db="EMBL/GenBank/DDBJ databases">
        <title>Ahrensia donghaiensis sp. nov., a novel dimethylsulphoniopropionate-cleavage bacterium isolated from seawater and emended descriptions of the genus Ahrensia and Ahrensia kielensis.</title>
        <authorList>
            <person name="Liu J."/>
        </authorList>
    </citation>
    <scope>NUCLEOTIDE SEQUENCE [LARGE SCALE GENOMIC DNA]</scope>
    <source>
        <strain evidence="13 14">LZD062</strain>
    </source>
</reference>
<dbReference type="PANTHER" id="PTHR21320:SF3">
    <property type="entry name" value="CYTOCHROME C OXIDASE ASSEMBLY PROTEIN COX11, MITOCHONDRIAL-RELATED"/>
    <property type="match status" value="1"/>
</dbReference>
<name>A0A0N1J6F5_9HYPH</name>
<dbReference type="InterPro" id="IPR023471">
    <property type="entry name" value="CtaG/Cox11_dom_sf"/>
</dbReference>
<evidence type="ECO:0000256" key="8">
    <source>
        <dbReference type="ARBA" id="ARBA00023008"/>
    </source>
</evidence>
<comment type="caution">
    <text evidence="13">The sequence shown here is derived from an EMBL/GenBank/DDBJ whole genome shotgun (WGS) entry which is preliminary data.</text>
</comment>
<evidence type="ECO:0000256" key="5">
    <source>
        <dbReference type="ARBA" id="ARBA00022692"/>
    </source>
</evidence>
<dbReference type="HAMAP" id="MF_00155">
    <property type="entry name" value="CtaG"/>
    <property type="match status" value="1"/>
</dbReference>
<feature type="region of interest" description="Disordered" evidence="11">
    <location>
        <begin position="196"/>
        <end position="231"/>
    </location>
</feature>
<evidence type="ECO:0000313" key="13">
    <source>
        <dbReference type="EMBL" id="KPB01154.1"/>
    </source>
</evidence>
<dbReference type="SUPFAM" id="SSF110111">
    <property type="entry name" value="Ctag/Cox11"/>
    <property type="match status" value="1"/>
</dbReference>
<dbReference type="GO" id="GO:0008535">
    <property type="term" value="P:respiratory chain complex IV assembly"/>
    <property type="evidence" value="ECO:0007669"/>
    <property type="project" value="UniProtKB-UniRule"/>
</dbReference>
<proteinExistence type="inferred from homology"/>
<dbReference type="RefSeq" id="WP_053999154.1">
    <property type="nucleotide sequence ID" value="NZ_JXMU01000013.1"/>
</dbReference>
<keyword evidence="7 10" id="KW-1133">Transmembrane helix</keyword>
<comment type="function">
    <text evidence="1 10">Exerts its effect at some terminal stage of cytochrome c oxidase synthesis, probably by being involved in the insertion of the copper B into subunit I.</text>
</comment>
<sequence length="231" mass="25181">MNDSVQKTDTDKSSKHKNARLAFSCLAFFTGMLCLAYASVPLYNLFCKVTGYGGTTQRSEIASQTILDKTINVRFDSNIGDSALGWKFKPLQREVTIKIGEQKQIAYSAENTLSVPTTGTATFNVTPQAAGAYFNKMECFCFTETTLQPGESMEMPVVFFIDPEIVNAVETKNIGTITLSYTFYEVDEPAQISAVSAGKNQSVETLAPTEKPSTKTPKLGDEESDIAGNRG</sequence>
<keyword evidence="5 10" id="KW-0812">Transmembrane</keyword>
<evidence type="ECO:0000256" key="2">
    <source>
        <dbReference type="ARBA" id="ARBA00004382"/>
    </source>
</evidence>
<dbReference type="PATRIC" id="fig|1514904.3.peg.763"/>
<evidence type="ECO:0000256" key="12">
    <source>
        <dbReference type="SAM" id="Phobius"/>
    </source>
</evidence>
<dbReference type="EMBL" id="JXMU01000013">
    <property type="protein sequence ID" value="KPB01154.1"/>
    <property type="molecule type" value="Genomic_DNA"/>
</dbReference>
<dbReference type="GO" id="GO:0005507">
    <property type="term" value="F:copper ion binding"/>
    <property type="evidence" value="ECO:0007669"/>
    <property type="project" value="InterPro"/>
</dbReference>
<evidence type="ECO:0000256" key="10">
    <source>
        <dbReference type="HAMAP-Rule" id="MF_00155"/>
    </source>
</evidence>
<evidence type="ECO:0000256" key="11">
    <source>
        <dbReference type="SAM" id="MobiDB-lite"/>
    </source>
</evidence>
<keyword evidence="9 10" id="KW-0472">Membrane</keyword>
<feature type="topological domain" description="Periplasmic" evidence="10">
    <location>
        <begin position="40"/>
        <end position="231"/>
    </location>
</feature>
<evidence type="ECO:0000256" key="4">
    <source>
        <dbReference type="ARBA" id="ARBA00015384"/>
    </source>
</evidence>
<comment type="similarity">
    <text evidence="3 10">Belongs to the COX11/CtaG family.</text>
</comment>
<dbReference type="GO" id="GO:0005886">
    <property type="term" value="C:plasma membrane"/>
    <property type="evidence" value="ECO:0007669"/>
    <property type="project" value="UniProtKB-SubCell"/>
</dbReference>
<keyword evidence="8 10" id="KW-0186">Copper</keyword>
<feature type="transmembrane region" description="Helical" evidence="12">
    <location>
        <begin position="21"/>
        <end position="40"/>
    </location>
</feature>
<accession>A0A0N1J6F5</accession>
<evidence type="ECO:0000256" key="7">
    <source>
        <dbReference type="ARBA" id="ARBA00022989"/>
    </source>
</evidence>
<evidence type="ECO:0000256" key="9">
    <source>
        <dbReference type="ARBA" id="ARBA00023136"/>
    </source>
</evidence>
<keyword evidence="10" id="KW-1003">Cell membrane</keyword>